<dbReference type="GO" id="GO:0003677">
    <property type="term" value="F:DNA binding"/>
    <property type="evidence" value="ECO:0007669"/>
    <property type="project" value="InterPro"/>
</dbReference>
<dbReference type="SUPFAM" id="SSF50486">
    <property type="entry name" value="FMT C-terminal domain-like"/>
    <property type="match status" value="1"/>
</dbReference>
<evidence type="ECO:0000313" key="7">
    <source>
        <dbReference type="Proteomes" id="UP000231379"/>
    </source>
</evidence>
<keyword evidence="4 5" id="KW-0234">DNA repair</keyword>
<evidence type="ECO:0000256" key="5">
    <source>
        <dbReference type="HAMAP-Rule" id="MF_00527"/>
    </source>
</evidence>
<sequence length="204" mass="22370">MRRTLPTSFFRKKATDIAPALLGKCLVRSMRRATVSAMITEVEAYDGLDDLASHASRGRTPRSAVMFGPPGHWYVYLVYGIHEMLNIVCGPEGYPAAVLIRGVHISPRTSLPPRPQNYQGPSLVRGGGRVRAGEIAGEILGPGRVTKELAVTRALNGQPATAASGLWIEDRGVRVRRSEIIRTSRIGVAYAGEWAHKPWRFTLQ</sequence>
<comment type="similarity">
    <text evidence="1 5">Belongs to the DNA glycosylase MPG family.</text>
</comment>
<dbReference type="Gene3D" id="3.10.300.10">
    <property type="entry name" value="Methylpurine-DNA glycosylase (MPG)"/>
    <property type="match status" value="1"/>
</dbReference>
<dbReference type="InterPro" id="IPR011034">
    <property type="entry name" value="Formyl_transferase-like_C_sf"/>
</dbReference>
<dbReference type="InterPro" id="IPR003180">
    <property type="entry name" value="MPG"/>
</dbReference>
<dbReference type="CDD" id="cd00540">
    <property type="entry name" value="AAG"/>
    <property type="match status" value="1"/>
</dbReference>
<dbReference type="PANTHER" id="PTHR10429:SF0">
    <property type="entry name" value="DNA-3-METHYLADENINE GLYCOSYLASE"/>
    <property type="match status" value="1"/>
</dbReference>
<dbReference type="HAMAP" id="MF_00527">
    <property type="entry name" value="3MGH"/>
    <property type="match status" value="1"/>
</dbReference>
<organism evidence="6 7">
    <name type="scientific">Candidatus Kaiserbacteria bacterium CG10_big_fil_rev_8_21_14_0_10_59_10</name>
    <dbReference type="NCBI Taxonomy" id="1974612"/>
    <lineage>
        <taxon>Bacteria</taxon>
        <taxon>Candidatus Kaiseribacteriota</taxon>
    </lineage>
</organism>
<dbReference type="AlphaFoldDB" id="A0A2H0U722"/>
<proteinExistence type="inferred from homology"/>
<dbReference type="EC" id="3.2.2.-" evidence="5"/>
<evidence type="ECO:0000313" key="6">
    <source>
        <dbReference type="EMBL" id="PIR82208.1"/>
    </source>
</evidence>
<evidence type="ECO:0000256" key="3">
    <source>
        <dbReference type="ARBA" id="ARBA00022801"/>
    </source>
</evidence>
<evidence type="ECO:0000256" key="4">
    <source>
        <dbReference type="ARBA" id="ARBA00023204"/>
    </source>
</evidence>
<dbReference type="Pfam" id="PF02245">
    <property type="entry name" value="Pur_DNA_glyco"/>
    <property type="match status" value="1"/>
</dbReference>
<dbReference type="NCBIfam" id="TIGR00567">
    <property type="entry name" value="3mg"/>
    <property type="match status" value="1"/>
</dbReference>
<dbReference type="Proteomes" id="UP000231379">
    <property type="component" value="Unassembled WGS sequence"/>
</dbReference>
<evidence type="ECO:0000256" key="1">
    <source>
        <dbReference type="ARBA" id="ARBA00009232"/>
    </source>
</evidence>
<reference evidence="7" key="1">
    <citation type="submission" date="2017-09" db="EMBL/GenBank/DDBJ databases">
        <title>Depth-based differentiation of microbial function through sediment-hosted aquifers and enrichment of novel symbionts in the deep terrestrial subsurface.</title>
        <authorList>
            <person name="Probst A.J."/>
            <person name="Ladd B."/>
            <person name="Jarett J.K."/>
            <person name="Geller-Mcgrath D.E."/>
            <person name="Sieber C.M.K."/>
            <person name="Emerson J.B."/>
            <person name="Anantharaman K."/>
            <person name="Thomas B.C."/>
            <person name="Malmstrom R."/>
            <person name="Stieglmeier M."/>
            <person name="Klingl A."/>
            <person name="Woyke T."/>
            <person name="Ryan C.M."/>
            <person name="Banfield J.F."/>
        </authorList>
    </citation>
    <scope>NUCLEOTIDE SEQUENCE [LARGE SCALE GENOMIC DNA]</scope>
</reference>
<keyword evidence="3 5" id="KW-0378">Hydrolase</keyword>
<keyword evidence="2 5" id="KW-0227">DNA damage</keyword>
<dbReference type="GO" id="GO:0006284">
    <property type="term" value="P:base-excision repair"/>
    <property type="evidence" value="ECO:0007669"/>
    <property type="project" value="InterPro"/>
</dbReference>
<dbReference type="GO" id="GO:0003905">
    <property type="term" value="F:alkylbase DNA N-glycosylase activity"/>
    <property type="evidence" value="ECO:0007669"/>
    <property type="project" value="InterPro"/>
</dbReference>
<comment type="caution">
    <text evidence="6">The sequence shown here is derived from an EMBL/GenBank/DDBJ whole genome shotgun (WGS) entry which is preliminary data.</text>
</comment>
<dbReference type="EMBL" id="PFBM01000021">
    <property type="protein sequence ID" value="PIR82208.1"/>
    <property type="molecule type" value="Genomic_DNA"/>
</dbReference>
<gene>
    <name evidence="6" type="ORF">COU20_03560</name>
</gene>
<accession>A0A2H0U722</accession>
<dbReference type="PANTHER" id="PTHR10429">
    <property type="entry name" value="DNA-3-METHYLADENINE GLYCOSYLASE"/>
    <property type="match status" value="1"/>
</dbReference>
<dbReference type="InterPro" id="IPR036995">
    <property type="entry name" value="MPG_sf"/>
</dbReference>
<protein>
    <recommendedName>
        <fullName evidence="5">Putative 3-methyladenine DNA glycosylase</fullName>
        <ecNumber evidence="5">3.2.2.-</ecNumber>
    </recommendedName>
</protein>
<evidence type="ECO:0000256" key="2">
    <source>
        <dbReference type="ARBA" id="ARBA00022763"/>
    </source>
</evidence>
<name>A0A2H0U722_9BACT</name>